<feature type="transmembrane region" description="Helical" evidence="10">
    <location>
        <begin position="239"/>
        <end position="259"/>
    </location>
</feature>
<dbReference type="InterPro" id="IPR022357">
    <property type="entry name" value="MIP_CS"/>
</dbReference>
<dbReference type="InterPro" id="IPR023271">
    <property type="entry name" value="Aquaporin-like"/>
</dbReference>
<evidence type="ECO:0000256" key="5">
    <source>
        <dbReference type="ARBA" id="ARBA00022692"/>
    </source>
</evidence>
<sequence>MTGNQHSGNLVEKPQLNSETPIRVGAEFAGTFLVTFALFVVGTLGQVLYGANVFFVAVATGLAYAAGSALFGRVSGGHFNPAVTVAAVFTGKTAWLEGIFYVIAQVLGAVASAAIVVNFLPVSKTVTSSMWLTSAVNGFEAGSVSNSMLSQASITFSVTMAIILEIIAGLIVVGAAVSTLRQNGEADKQHVLYSGIAYGIGAAITFPVTGAGLNPARSTGIAIFAQNKGLTQQPLQQLWVFWICPILAAAIVALVIIITNMIRASYASKLTASDSQEEDLDFVESDEVVYSSESPEYSSEKDSEEAEQPLTSQEQADAEVSDEKSKSKSDSDKGIESD</sequence>
<keyword evidence="5 8" id="KW-0812">Transmembrane</keyword>
<evidence type="ECO:0000313" key="12">
    <source>
        <dbReference type="Proteomes" id="UP000767327"/>
    </source>
</evidence>
<dbReference type="InterPro" id="IPR000425">
    <property type="entry name" value="MIP"/>
</dbReference>
<dbReference type="EMBL" id="JAAXZR010000004">
    <property type="protein sequence ID" value="NLT78818.1"/>
    <property type="molecule type" value="Genomic_DNA"/>
</dbReference>
<evidence type="ECO:0000256" key="3">
    <source>
        <dbReference type="ARBA" id="ARBA00022448"/>
    </source>
</evidence>
<evidence type="ECO:0000313" key="11">
    <source>
        <dbReference type="EMBL" id="NLT78818.1"/>
    </source>
</evidence>
<feature type="transmembrane region" description="Helical" evidence="10">
    <location>
        <begin position="190"/>
        <end position="208"/>
    </location>
</feature>
<dbReference type="GO" id="GO:0015250">
    <property type="term" value="F:water channel activity"/>
    <property type="evidence" value="ECO:0007669"/>
    <property type="project" value="TreeGrafter"/>
</dbReference>
<reference evidence="11" key="2">
    <citation type="submission" date="2020-01" db="EMBL/GenBank/DDBJ databases">
        <authorList>
            <person name="Campanaro S."/>
        </authorList>
    </citation>
    <scope>NUCLEOTIDE SEQUENCE</scope>
    <source>
        <strain evidence="11">AS01afH2WH_6</strain>
    </source>
</reference>
<comment type="similarity">
    <text evidence="2 8">Belongs to the MIP/aquaporin (TC 1.A.8) family.</text>
</comment>
<gene>
    <name evidence="11" type="ORF">GXW98_00815</name>
</gene>
<dbReference type="AlphaFoldDB" id="A0A971IBX0"/>
<feature type="compositionally biased region" description="Acidic residues" evidence="9">
    <location>
        <begin position="277"/>
        <end position="287"/>
    </location>
</feature>
<evidence type="ECO:0000256" key="6">
    <source>
        <dbReference type="ARBA" id="ARBA00022989"/>
    </source>
</evidence>
<dbReference type="GO" id="GO:0005886">
    <property type="term" value="C:plasma membrane"/>
    <property type="evidence" value="ECO:0007669"/>
    <property type="project" value="UniProtKB-SubCell"/>
</dbReference>
<dbReference type="RefSeq" id="WP_273172140.1">
    <property type="nucleotide sequence ID" value="NZ_JAAXZR010000004.1"/>
</dbReference>
<feature type="compositionally biased region" description="Basic and acidic residues" evidence="9">
    <location>
        <begin position="321"/>
        <end position="338"/>
    </location>
</feature>
<name>A0A971IBX0_9BIFI</name>
<feature type="transmembrane region" description="Helical" evidence="10">
    <location>
        <begin position="47"/>
        <end position="71"/>
    </location>
</feature>
<feature type="compositionally biased region" description="Low complexity" evidence="9">
    <location>
        <begin position="288"/>
        <end position="297"/>
    </location>
</feature>
<evidence type="ECO:0000256" key="9">
    <source>
        <dbReference type="SAM" id="MobiDB-lite"/>
    </source>
</evidence>
<keyword evidence="7 10" id="KW-0472">Membrane</keyword>
<evidence type="ECO:0000256" key="2">
    <source>
        <dbReference type="ARBA" id="ARBA00006175"/>
    </source>
</evidence>
<keyword evidence="3 8" id="KW-0813">Transport</keyword>
<dbReference type="Gene3D" id="1.20.1080.10">
    <property type="entry name" value="Glycerol uptake facilitator protein"/>
    <property type="match status" value="1"/>
</dbReference>
<organism evidence="11 12">
    <name type="scientific">Bifidobacterium crudilactis</name>
    <dbReference type="NCBI Taxonomy" id="327277"/>
    <lineage>
        <taxon>Bacteria</taxon>
        <taxon>Bacillati</taxon>
        <taxon>Actinomycetota</taxon>
        <taxon>Actinomycetes</taxon>
        <taxon>Bifidobacteriales</taxon>
        <taxon>Bifidobacteriaceae</taxon>
        <taxon>Bifidobacterium</taxon>
    </lineage>
</organism>
<reference evidence="11" key="1">
    <citation type="journal article" date="2020" name="Biotechnol. Biofuels">
        <title>New insights from the biogas microbiome by comprehensive genome-resolved metagenomics of nearly 1600 species originating from multiple anaerobic digesters.</title>
        <authorList>
            <person name="Campanaro S."/>
            <person name="Treu L."/>
            <person name="Rodriguez-R L.M."/>
            <person name="Kovalovszki A."/>
            <person name="Ziels R.M."/>
            <person name="Maus I."/>
            <person name="Zhu X."/>
            <person name="Kougias P.G."/>
            <person name="Basile A."/>
            <person name="Luo G."/>
            <person name="Schluter A."/>
            <person name="Konstantinidis K.T."/>
            <person name="Angelidaki I."/>
        </authorList>
    </citation>
    <scope>NUCLEOTIDE SEQUENCE</scope>
    <source>
        <strain evidence="11">AS01afH2WH_6</strain>
    </source>
</reference>
<feature type="transmembrane region" description="Helical" evidence="10">
    <location>
        <begin position="21"/>
        <end position="41"/>
    </location>
</feature>
<keyword evidence="6 10" id="KW-1133">Transmembrane helix</keyword>
<keyword evidence="4" id="KW-1003">Cell membrane</keyword>
<dbReference type="SUPFAM" id="SSF81338">
    <property type="entry name" value="Aquaporin-like"/>
    <property type="match status" value="1"/>
</dbReference>
<accession>A0A971IBX0</accession>
<feature type="transmembrane region" description="Helical" evidence="10">
    <location>
        <begin position="154"/>
        <end position="178"/>
    </location>
</feature>
<protein>
    <submittedName>
        <fullName evidence="11">Glycerol transporter</fullName>
    </submittedName>
</protein>
<comment type="caution">
    <text evidence="11">The sequence shown here is derived from an EMBL/GenBank/DDBJ whole genome shotgun (WGS) entry which is preliminary data.</text>
</comment>
<feature type="region of interest" description="Disordered" evidence="9">
    <location>
        <begin position="277"/>
        <end position="338"/>
    </location>
</feature>
<feature type="transmembrane region" description="Helical" evidence="10">
    <location>
        <begin position="99"/>
        <end position="120"/>
    </location>
</feature>
<dbReference type="PANTHER" id="PTHR19139">
    <property type="entry name" value="AQUAPORIN TRANSPORTER"/>
    <property type="match status" value="1"/>
</dbReference>
<evidence type="ECO:0000256" key="7">
    <source>
        <dbReference type="ARBA" id="ARBA00023136"/>
    </source>
</evidence>
<evidence type="ECO:0000256" key="8">
    <source>
        <dbReference type="RuleBase" id="RU000477"/>
    </source>
</evidence>
<dbReference type="PROSITE" id="PS00221">
    <property type="entry name" value="MIP"/>
    <property type="match status" value="1"/>
</dbReference>
<evidence type="ECO:0000256" key="10">
    <source>
        <dbReference type="SAM" id="Phobius"/>
    </source>
</evidence>
<dbReference type="InterPro" id="IPR034294">
    <property type="entry name" value="Aquaporin_transptr"/>
</dbReference>
<evidence type="ECO:0000256" key="1">
    <source>
        <dbReference type="ARBA" id="ARBA00004651"/>
    </source>
</evidence>
<dbReference type="Pfam" id="PF00230">
    <property type="entry name" value="MIP"/>
    <property type="match status" value="1"/>
</dbReference>
<dbReference type="PRINTS" id="PR00783">
    <property type="entry name" value="MINTRINSICP"/>
</dbReference>
<comment type="subcellular location">
    <subcellularLocation>
        <location evidence="1">Cell membrane</location>
        <topology evidence="1">Multi-pass membrane protein</topology>
    </subcellularLocation>
</comment>
<dbReference type="PANTHER" id="PTHR19139:SF199">
    <property type="entry name" value="MIP17260P"/>
    <property type="match status" value="1"/>
</dbReference>
<evidence type="ECO:0000256" key="4">
    <source>
        <dbReference type="ARBA" id="ARBA00022475"/>
    </source>
</evidence>
<proteinExistence type="inferred from homology"/>
<dbReference type="Proteomes" id="UP000767327">
    <property type="component" value="Unassembled WGS sequence"/>
</dbReference>